<dbReference type="InterPro" id="IPR057106">
    <property type="entry name" value="NXPE4_C"/>
</dbReference>
<dbReference type="Gene3D" id="2.60.40.10">
    <property type="entry name" value="Immunoglobulins"/>
    <property type="match status" value="1"/>
</dbReference>
<dbReference type="InterPro" id="IPR014756">
    <property type="entry name" value="Ig_E-set"/>
</dbReference>
<dbReference type="STRING" id="7739.C3YMK0"/>
<dbReference type="InterPro" id="IPR013783">
    <property type="entry name" value="Ig-like_fold"/>
</dbReference>
<evidence type="ECO:0000256" key="1">
    <source>
        <dbReference type="ARBA" id="ARBA00005431"/>
    </source>
</evidence>
<evidence type="ECO:0000259" key="4">
    <source>
        <dbReference type="Pfam" id="PF24536"/>
    </source>
</evidence>
<sequence>MARIRRKSLLCLLLYSVISTVVLFTLWAGYDGIRQPPHSEKASPSRRNQGQPDVSHDVRGKVLEGIHRYDRMKDFVWSHNDNKWVRRVEGNKHPITGDIGDHQNGVVDIEALKLEELNKKSEENSNKSESVLPTPAGLSAQSRAELLQRVSAWPTPEKVNDKLPTDPGRSWFAIQDPRRAYRVGDTVKVRIQAVDKKRQKKTFGGDFWRAKIQTVENRTSAVGAVEDHGNGTYTASMKLLWPGDVTVSIMLVHPSEAVSVLRRLRSDYPLLLRFRSKFRSGDDEQEVTCNLKMDQPPDSLCDYSNEQHGVSWFCEKPPHMRCEDRVSHVFLPGNFPNVSKDEARLLDENGAFYKKTIKAKGKDKIIVKDIVRKDIKTCMKTHRLPRLLCAAQIPGRPPCIPGTPLQTPAGFYIQDVYISTICENTQYNVPMEWMGPGTPLQTPTQDVYISTMCGNKQYNVPMEWMGCLAGKTVQILGDSTARQLYYYLKANLPVKDLTPKGVPPKFGPLHLRYPQTDINIKFNFHSHPAKTFSPVNVKDIVDEVDLIDGLEGGKNVVLVISIWSHFVQTFLSA</sequence>
<reference evidence="5" key="1">
    <citation type="journal article" date="2008" name="Nature">
        <title>The amphioxus genome and the evolution of the chordate karyotype.</title>
        <authorList>
            <consortium name="US DOE Joint Genome Institute (JGI-PGF)"/>
            <person name="Putnam N.H."/>
            <person name="Butts T."/>
            <person name="Ferrier D.E.K."/>
            <person name="Furlong R.F."/>
            <person name="Hellsten U."/>
            <person name="Kawashima T."/>
            <person name="Robinson-Rechavi M."/>
            <person name="Shoguchi E."/>
            <person name="Terry A."/>
            <person name="Yu J.-K."/>
            <person name="Benito-Gutierrez E.L."/>
            <person name="Dubchak I."/>
            <person name="Garcia-Fernandez J."/>
            <person name="Gibson-Brown J.J."/>
            <person name="Grigoriev I.V."/>
            <person name="Horton A.C."/>
            <person name="de Jong P.J."/>
            <person name="Jurka J."/>
            <person name="Kapitonov V.V."/>
            <person name="Kohara Y."/>
            <person name="Kuroki Y."/>
            <person name="Lindquist E."/>
            <person name="Lucas S."/>
            <person name="Osoegawa K."/>
            <person name="Pennacchio L.A."/>
            <person name="Salamov A.A."/>
            <person name="Satou Y."/>
            <person name="Sauka-Spengler T."/>
            <person name="Schmutz J."/>
            <person name="Shin-I T."/>
            <person name="Toyoda A."/>
            <person name="Bronner-Fraser M."/>
            <person name="Fujiyama A."/>
            <person name="Holland L.Z."/>
            <person name="Holland P.W.H."/>
            <person name="Satoh N."/>
            <person name="Rokhsar D.S."/>
        </authorList>
    </citation>
    <scope>NUCLEOTIDE SEQUENCE [LARGE SCALE GENOMIC DNA]</scope>
    <source>
        <strain evidence="5">S238N-H82</strain>
        <tissue evidence="5">Testes</tissue>
    </source>
</reference>
<dbReference type="Pfam" id="PF24536">
    <property type="entry name" value="NXPE4_C"/>
    <property type="match status" value="1"/>
</dbReference>
<dbReference type="SUPFAM" id="SSF81296">
    <property type="entry name" value="E set domains"/>
    <property type="match status" value="1"/>
</dbReference>
<evidence type="ECO:0000256" key="3">
    <source>
        <dbReference type="SAM" id="Phobius"/>
    </source>
</evidence>
<protein>
    <recommendedName>
        <fullName evidence="4">NXPE C-terminal domain-containing protein</fullName>
    </recommendedName>
</protein>
<dbReference type="InterPro" id="IPR026845">
    <property type="entry name" value="NXPH/NXPE"/>
</dbReference>
<dbReference type="EMBL" id="GG666530">
    <property type="protein sequence ID" value="EEN58496.1"/>
    <property type="molecule type" value="Genomic_DNA"/>
</dbReference>
<dbReference type="Pfam" id="PF06312">
    <property type="entry name" value="Neurexophilin"/>
    <property type="match status" value="1"/>
</dbReference>
<dbReference type="PANTHER" id="PTHR16165">
    <property type="entry name" value="NXPE FAMILY MEMBER"/>
    <property type="match status" value="1"/>
</dbReference>
<dbReference type="PANTHER" id="PTHR16165:SF5">
    <property type="entry name" value="NXPE FAMILY MEMBER 3"/>
    <property type="match status" value="1"/>
</dbReference>
<evidence type="ECO:0000313" key="5">
    <source>
        <dbReference type="EMBL" id="EEN58496.1"/>
    </source>
</evidence>
<proteinExistence type="inferred from homology"/>
<keyword evidence="3" id="KW-0812">Transmembrane</keyword>
<organism>
    <name type="scientific">Branchiostoma floridae</name>
    <name type="common">Florida lancelet</name>
    <name type="synonym">Amphioxus</name>
    <dbReference type="NCBI Taxonomy" id="7739"/>
    <lineage>
        <taxon>Eukaryota</taxon>
        <taxon>Metazoa</taxon>
        <taxon>Chordata</taxon>
        <taxon>Cephalochordata</taxon>
        <taxon>Leptocardii</taxon>
        <taxon>Amphioxiformes</taxon>
        <taxon>Branchiostomatidae</taxon>
        <taxon>Branchiostoma</taxon>
    </lineage>
</organism>
<dbReference type="AlphaFoldDB" id="C3YMK0"/>
<gene>
    <name evidence="5" type="ORF">BRAFLDRAFT_86869</name>
</gene>
<feature type="region of interest" description="Disordered" evidence="2">
    <location>
        <begin position="120"/>
        <end position="139"/>
    </location>
</feature>
<evidence type="ECO:0000256" key="2">
    <source>
        <dbReference type="SAM" id="MobiDB-lite"/>
    </source>
</evidence>
<feature type="transmembrane region" description="Helical" evidence="3">
    <location>
        <begin position="12"/>
        <end position="30"/>
    </location>
</feature>
<dbReference type="eggNOG" id="ENOG502QUD6">
    <property type="taxonomic scope" value="Eukaryota"/>
</dbReference>
<name>C3YMK0_BRAFL</name>
<dbReference type="InParanoid" id="C3YMK0"/>
<comment type="similarity">
    <text evidence="1">Belongs to the NXPE family.</text>
</comment>
<feature type="region of interest" description="Disordered" evidence="2">
    <location>
        <begin position="35"/>
        <end position="59"/>
    </location>
</feature>
<feature type="domain" description="NXPE C-terminal" evidence="4">
    <location>
        <begin position="449"/>
        <end position="569"/>
    </location>
</feature>
<keyword evidence="3" id="KW-0472">Membrane</keyword>
<accession>C3YMK0</accession>
<keyword evidence="3" id="KW-1133">Transmembrane helix</keyword>